<dbReference type="SUPFAM" id="SSF50242">
    <property type="entry name" value="TIMP-like"/>
    <property type="match status" value="1"/>
</dbReference>
<proteinExistence type="predicted"/>
<dbReference type="Gene3D" id="2.60.120.830">
    <property type="match status" value="1"/>
</dbReference>
<dbReference type="PANTHER" id="PTHR13723:SF173">
    <property type="entry name" value="ADAMTS-LIKE PROTEIN 5"/>
    <property type="match status" value="1"/>
</dbReference>
<feature type="region of interest" description="Disordered" evidence="5">
    <location>
        <begin position="615"/>
        <end position="660"/>
    </location>
</feature>
<sequence>MVKTGIEMQLSCWRLLLLTGLVFACPVQGRNNGLLDLDRESEPQQRHQPARGTWTHWGSWSACSSTCGDGVSFRIRRCIRLPGEDPCRAEARQYRVCEREACPAGAVPFRAMQCALYNSRPIPGGQAQYQWVPFHGAANLCDLNCLAVGHNFYYSFGRVLDGTLCSPALPDLCISGRCLTAGCDGILGSGALADACGVCGGRSESCVFIQEAFRAAIPASGFFGYRNVTQIPAGARQIRVIDHSHNYLALMEANHHYVLNGEWAVDRPGAFKAAGTQWHYTRTDNGHETLEAAGPTSEDLFIMVLFQEENLSIDYQYWGPRKQIPHRAQGEGHALRQAQARQVEAQHPEEPADFPEATAVTRRFTKAQEVANKALQKKVTPAPRTPTAPGRCGKCDPPRGKSQRLHHYCNSDFVFRARILSKRYVGSETRYDVQVLQTYRNRFPLRSREYLWVPNTCDCPHLLERREYLLMARNHVNFEQTRNRLLLQRGGYARPWSPREDLQLRDAAPRSRETAERATDAPCAAVPGRGARASAPRRRTPQPPPARWASEPAGRAAHPRRAASKPGESGRLSRLPRTERKGVRSAPKLSPGRASEPRAPTRLWLPWVMLLPGGRAGGPHQPPRSVSGSGNRPGYRRLRIPPPARTYGKGRQGATGDYRDLRKEIQLKVVFEESLEQTLAAGYHQTGGSPSCKINPSK</sequence>
<dbReference type="InterPro" id="IPR013273">
    <property type="entry name" value="ADAMTS/ADAMTS-like"/>
</dbReference>
<dbReference type="Gene3D" id="2.20.100.10">
    <property type="entry name" value="Thrombospondin type-1 (TSP1) repeat"/>
    <property type="match status" value="1"/>
</dbReference>
<dbReference type="SMART" id="SM00209">
    <property type="entry name" value="TSP1"/>
    <property type="match status" value="1"/>
</dbReference>
<dbReference type="AlphaFoldDB" id="A0AAW1C2R8"/>
<dbReference type="Proteomes" id="UP001474421">
    <property type="component" value="Unassembled WGS sequence"/>
</dbReference>
<feature type="compositionally biased region" description="Low complexity" evidence="5">
    <location>
        <begin position="380"/>
        <end position="389"/>
    </location>
</feature>
<dbReference type="Pfam" id="PF19236">
    <property type="entry name" value="ADAMTS_CR_3"/>
    <property type="match status" value="1"/>
</dbReference>
<reference evidence="8 9" key="1">
    <citation type="journal article" date="2024" name="Proc. Natl. Acad. Sci. U.S.A.">
        <title>The genetic regulatory architecture and epigenomic basis for age-related changes in rattlesnake venom.</title>
        <authorList>
            <person name="Hogan M.P."/>
            <person name="Holding M.L."/>
            <person name="Nystrom G.S."/>
            <person name="Colston T.J."/>
            <person name="Bartlett D.A."/>
            <person name="Mason A.J."/>
            <person name="Ellsworth S.A."/>
            <person name="Rautsaw R.M."/>
            <person name="Lawrence K.C."/>
            <person name="Strickland J.L."/>
            <person name="He B."/>
            <person name="Fraser P."/>
            <person name="Margres M.J."/>
            <person name="Gilbert D.M."/>
            <person name="Gibbs H.L."/>
            <person name="Parkinson C.L."/>
            <person name="Rokyta D.R."/>
        </authorList>
    </citation>
    <scope>NUCLEOTIDE SEQUENCE [LARGE SCALE GENOMIC DNA]</scope>
    <source>
        <strain evidence="8">DRR0105</strain>
    </source>
</reference>
<dbReference type="PROSITE" id="PS50189">
    <property type="entry name" value="NTR"/>
    <property type="match status" value="1"/>
</dbReference>
<dbReference type="SUPFAM" id="SSF82895">
    <property type="entry name" value="TSP-1 type 1 repeat"/>
    <property type="match status" value="1"/>
</dbReference>
<evidence type="ECO:0000256" key="2">
    <source>
        <dbReference type="ARBA" id="ARBA00022525"/>
    </source>
</evidence>
<feature type="compositionally biased region" description="Low complexity" evidence="5">
    <location>
        <begin position="524"/>
        <end position="534"/>
    </location>
</feature>
<accession>A0AAW1C2R8</accession>
<dbReference type="GO" id="GO:0006508">
    <property type="term" value="P:proteolysis"/>
    <property type="evidence" value="ECO:0007669"/>
    <property type="project" value="TreeGrafter"/>
</dbReference>
<dbReference type="GO" id="GO:0005576">
    <property type="term" value="C:extracellular region"/>
    <property type="evidence" value="ECO:0007669"/>
    <property type="project" value="UniProtKB-SubCell"/>
</dbReference>
<dbReference type="FunFam" id="2.60.120.830:FF:000001">
    <property type="entry name" value="A disintegrin and metalloproteinase with thrombospondin motifs 1"/>
    <property type="match status" value="1"/>
</dbReference>
<dbReference type="InterPro" id="IPR010294">
    <property type="entry name" value="ADAMTS_spacer1"/>
</dbReference>
<dbReference type="GO" id="GO:0031012">
    <property type="term" value="C:extracellular matrix"/>
    <property type="evidence" value="ECO:0007669"/>
    <property type="project" value="TreeGrafter"/>
</dbReference>
<dbReference type="GO" id="GO:0030198">
    <property type="term" value="P:extracellular matrix organization"/>
    <property type="evidence" value="ECO:0007669"/>
    <property type="project" value="InterPro"/>
</dbReference>
<dbReference type="Pfam" id="PF05986">
    <property type="entry name" value="ADAMTS_spacer1"/>
    <property type="match status" value="1"/>
</dbReference>
<dbReference type="EMBL" id="JAOTOJ010000001">
    <property type="protein sequence ID" value="KAK9408826.1"/>
    <property type="molecule type" value="Genomic_DNA"/>
</dbReference>
<feature type="compositionally biased region" description="Basic and acidic residues" evidence="5">
    <location>
        <begin position="498"/>
        <end position="519"/>
    </location>
</feature>
<dbReference type="InterPro" id="IPR045371">
    <property type="entry name" value="ADAMTS_CR_3"/>
</dbReference>
<gene>
    <name evidence="8" type="ORF">NXF25_000001</name>
</gene>
<name>A0AAW1C2R8_CROAD</name>
<feature type="chain" id="PRO_5043497546" evidence="6">
    <location>
        <begin position="25"/>
        <end position="698"/>
    </location>
</feature>
<keyword evidence="3 4" id="KW-1015">Disulfide bond</keyword>
<dbReference type="InterPro" id="IPR001134">
    <property type="entry name" value="Netrin_domain"/>
</dbReference>
<evidence type="ECO:0000256" key="4">
    <source>
        <dbReference type="PIRSR" id="PIRSR613273-3"/>
    </source>
</evidence>
<evidence type="ECO:0000256" key="6">
    <source>
        <dbReference type="SAM" id="SignalP"/>
    </source>
</evidence>
<comment type="subcellular location">
    <subcellularLocation>
        <location evidence="1">Secreted</location>
    </subcellularLocation>
</comment>
<dbReference type="PANTHER" id="PTHR13723">
    <property type="entry name" value="ADAMTS A DISINTEGRIN AND METALLOPROTEASE WITH THROMBOSPONDIN MOTIFS PROTEASE"/>
    <property type="match status" value="1"/>
</dbReference>
<dbReference type="SMART" id="SM00643">
    <property type="entry name" value="C345C"/>
    <property type="match status" value="1"/>
</dbReference>
<comment type="caution">
    <text evidence="8">The sequence shown here is derived from an EMBL/GenBank/DDBJ whole genome shotgun (WGS) entry which is preliminary data.</text>
</comment>
<evidence type="ECO:0000256" key="3">
    <source>
        <dbReference type="ARBA" id="ARBA00023157"/>
    </source>
</evidence>
<feature type="disulfide bond" evidence="4">
    <location>
        <begin position="78"/>
        <end position="87"/>
    </location>
</feature>
<feature type="domain" description="NTR" evidence="7">
    <location>
        <begin position="392"/>
        <end position="523"/>
    </location>
</feature>
<keyword evidence="2" id="KW-0964">Secreted</keyword>
<dbReference type="CDD" id="cd03523">
    <property type="entry name" value="NTR_like"/>
    <property type="match status" value="1"/>
</dbReference>
<dbReference type="PROSITE" id="PS51257">
    <property type="entry name" value="PROKAR_LIPOPROTEIN"/>
    <property type="match status" value="1"/>
</dbReference>
<feature type="region of interest" description="Disordered" evidence="5">
    <location>
        <begin position="376"/>
        <end position="399"/>
    </location>
</feature>
<evidence type="ECO:0000313" key="8">
    <source>
        <dbReference type="EMBL" id="KAK9408826.1"/>
    </source>
</evidence>
<dbReference type="InterPro" id="IPR036383">
    <property type="entry name" value="TSP1_rpt_sf"/>
</dbReference>
<feature type="region of interest" description="Disordered" evidence="5">
    <location>
        <begin position="498"/>
        <end position="598"/>
    </location>
</feature>
<feature type="disulfide bond" evidence="4">
    <location>
        <begin position="67"/>
        <end position="102"/>
    </location>
</feature>
<dbReference type="InterPro" id="IPR050439">
    <property type="entry name" value="ADAMTS_ADAMTS-like"/>
</dbReference>
<dbReference type="PROSITE" id="PS50092">
    <property type="entry name" value="TSP1"/>
    <property type="match status" value="1"/>
</dbReference>
<evidence type="ECO:0000259" key="7">
    <source>
        <dbReference type="PROSITE" id="PS50189"/>
    </source>
</evidence>
<dbReference type="InterPro" id="IPR018933">
    <property type="entry name" value="Netrin_module_non-TIMP"/>
</dbReference>
<evidence type="ECO:0000313" key="9">
    <source>
        <dbReference type="Proteomes" id="UP001474421"/>
    </source>
</evidence>
<dbReference type="GO" id="GO:0004222">
    <property type="term" value="F:metalloendopeptidase activity"/>
    <property type="evidence" value="ECO:0007669"/>
    <property type="project" value="TreeGrafter"/>
</dbReference>
<dbReference type="Pfam" id="PF01759">
    <property type="entry name" value="NTR"/>
    <property type="match status" value="1"/>
</dbReference>
<organism evidence="8 9">
    <name type="scientific">Crotalus adamanteus</name>
    <name type="common">Eastern diamondback rattlesnake</name>
    <dbReference type="NCBI Taxonomy" id="8729"/>
    <lineage>
        <taxon>Eukaryota</taxon>
        <taxon>Metazoa</taxon>
        <taxon>Chordata</taxon>
        <taxon>Craniata</taxon>
        <taxon>Vertebrata</taxon>
        <taxon>Euteleostomi</taxon>
        <taxon>Lepidosauria</taxon>
        <taxon>Squamata</taxon>
        <taxon>Bifurcata</taxon>
        <taxon>Unidentata</taxon>
        <taxon>Episquamata</taxon>
        <taxon>Toxicofera</taxon>
        <taxon>Serpentes</taxon>
        <taxon>Colubroidea</taxon>
        <taxon>Viperidae</taxon>
        <taxon>Crotalinae</taxon>
        <taxon>Crotalus</taxon>
    </lineage>
</organism>
<evidence type="ECO:0000256" key="1">
    <source>
        <dbReference type="ARBA" id="ARBA00004613"/>
    </source>
</evidence>
<dbReference type="PRINTS" id="PR01857">
    <property type="entry name" value="ADAMTSFAMILY"/>
</dbReference>
<dbReference type="InterPro" id="IPR000884">
    <property type="entry name" value="TSP1_rpt"/>
</dbReference>
<feature type="disulfide bond" evidence="4">
    <location>
        <begin position="63"/>
        <end position="97"/>
    </location>
</feature>
<dbReference type="Gene3D" id="2.40.50.120">
    <property type="match status" value="1"/>
</dbReference>
<protein>
    <submittedName>
        <fullName evidence="8">ADAMTS-like 5</fullName>
    </submittedName>
</protein>
<keyword evidence="6" id="KW-0732">Signal</keyword>
<keyword evidence="9" id="KW-1185">Reference proteome</keyword>
<dbReference type="Pfam" id="PF00090">
    <property type="entry name" value="TSP_1"/>
    <property type="match status" value="1"/>
</dbReference>
<evidence type="ECO:0000256" key="5">
    <source>
        <dbReference type="SAM" id="MobiDB-lite"/>
    </source>
</evidence>
<feature type="signal peptide" evidence="6">
    <location>
        <begin position="1"/>
        <end position="24"/>
    </location>
</feature>
<dbReference type="InterPro" id="IPR008993">
    <property type="entry name" value="TIMP-like_OB-fold"/>
</dbReference>